<keyword evidence="7" id="KW-0813">Transport</keyword>
<dbReference type="InterPro" id="IPR014312">
    <property type="entry name" value="Succ_DH_anchor"/>
</dbReference>
<comment type="pathway">
    <text evidence="4">Carbohydrate metabolism; tricarboxylic acid cycle.</text>
</comment>
<comment type="subcellular location">
    <subcellularLocation>
        <location evidence="3">Membrane</location>
        <topology evidence="3">Multi-pass membrane protein</topology>
    </subcellularLocation>
</comment>
<accession>A0ABS7EXD5</accession>
<evidence type="ECO:0000256" key="13">
    <source>
        <dbReference type="ARBA" id="ARBA00022989"/>
    </source>
</evidence>
<comment type="cofactor">
    <cofactor evidence="1">
        <name>heme</name>
        <dbReference type="ChEBI" id="CHEBI:30413"/>
    </cofactor>
</comment>
<feature type="transmembrane region" description="Helical" evidence="16">
    <location>
        <begin position="107"/>
        <end position="132"/>
    </location>
</feature>
<comment type="caution">
    <text evidence="17">The sequence shown here is derived from an EMBL/GenBank/DDBJ whole genome shotgun (WGS) entry which is preliminary data.</text>
</comment>
<evidence type="ECO:0000256" key="5">
    <source>
        <dbReference type="ARBA" id="ARBA00011558"/>
    </source>
</evidence>
<keyword evidence="18" id="KW-1185">Reference proteome</keyword>
<dbReference type="Proteomes" id="UP001519924">
    <property type="component" value="Unassembled WGS sequence"/>
</dbReference>
<evidence type="ECO:0000256" key="12">
    <source>
        <dbReference type="ARBA" id="ARBA00022982"/>
    </source>
</evidence>
<dbReference type="InterPro" id="IPR034804">
    <property type="entry name" value="SQR/QFR_C/D"/>
</dbReference>
<evidence type="ECO:0000256" key="3">
    <source>
        <dbReference type="ARBA" id="ARBA00004141"/>
    </source>
</evidence>
<dbReference type="Gene3D" id="1.20.1300.10">
    <property type="entry name" value="Fumarate reductase/succinate dehydrogenase, transmembrane subunit"/>
    <property type="match status" value="1"/>
</dbReference>
<evidence type="ECO:0000256" key="2">
    <source>
        <dbReference type="ARBA" id="ARBA00004050"/>
    </source>
</evidence>
<reference evidence="17 18" key="1">
    <citation type="submission" date="2021-08" db="EMBL/GenBank/DDBJ databases">
        <title>Caldovatus sediminis gen. nov., sp. nov., a moderately thermophilic bacterium isolated from a hot spring.</title>
        <authorList>
            <person name="Hu C.-J."/>
            <person name="Li W.-J."/>
            <person name="Xian W.-D."/>
        </authorList>
    </citation>
    <scope>NUCLEOTIDE SEQUENCE [LARGE SCALE GENOMIC DNA]</scope>
    <source>
        <strain evidence="17 18">SYSU G05006</strain>
    </source>
</reference>
<evidence type="ECO:0000256" key="11">
    <source>
        <dbReference type="ARBA" id="ARBA00022723"/>
    </source>
</evidence>
<sequence length="140" mass="14614">MAKELAERTTLRSPLGRVRGLGASKSGAHHWWLMRVTSVALLPLSIWLIFALAGLAGASHAEAAAFVGRPVNAVLLLAFLAAAFHHTAYGVQVIIEDYVRSEWGRIGGILAVKGLCALLWLAASLAVLRLAVGGVPAAAG</sequence>
<evidence type="ECO:0000256" key="4">
    <source>
        <dbReference type="ARBA" id="ARBA00005163"/>
    </source>
</evidence>
<name>A0ABS7EXD5_9PROT</name>
<keyword evidence="9" id="KW-0349">Heme</keyword>
<dbReference type="CDD" id="cd03495">
    <property type="entry name" value="SQR_TypeC_SdhD_like"/>
    <property type="match status" value="1"/>
</dbReference>
<dbReference type="Pfam" id="PF01127">
    <property type="entry name" value="Sdh_cyt"/>
    <property type="match status" value="1"/>
</dbReference>
<evidence type="ECO:0000256" key="9">
    <source>
        <dbReference type="ARBA" id="ARBA00022617"/>
    </source>
</evidence>
<dbReference type="EMBL" id="JAHZUY010000001">
    <property type="protein sequence ID" value="MBW8268025.1"/>
    <property type="molecule type" value="Genomic_DNA"/>
</dbReference>
<organism evidence="17 18">
    <name type="scientific">Caldovatus aquaticus</name>
    <dbReference type="NCBI Taxonomy" id="2865671"/>
    <lineage>
        <taxon>Bacteria</taxon>
        <taxon>Pseudomonadati</taxon>
        <taxon>Pseudomonadota</taxon>
        <taxon>Alphaproteobacteria</taxon>
        <taxon>Acetobacterales</taxon>
        <taxon>Roseomonadaceae</taxon>
        <taxon>Caldovatus</taxon>
    </lineage>
</organism>
<evidence type="ECO:0000313" key="17">
    <source>
        <dbReference type="EMBL" id="MBW8268025.1"/>
    </source>
</evidence>
<evidence type="ECO:0000256" key="15">
    <source>
        <dbReference type="ARBA" id="ARBA00023136"/>
    </source>
</evidence>
<protein>
    <recommendedName>
        <fullName evidence="6">Succinate dehydrogenase hydrophobic membrane anchor subunit</fullName>
    </recommendedName>
</protein>
<feature type="transmembrane region" description="Helical" evidence="16">
    <location>
        <begin position="32"/>
        <end position="53"/>
    </location>
</feature>
<comment type="function">
    <text evidence="2">Membrane-anchoring subunit of succinate dehydrogenase (SDH).</text>
</comment>
<evidence type="ECO:0000313" key="18">
    <source>
        <dbReference type="Proteomes" id="UP001519924"/>
    </source>
</evidence>
<keyword evidence="10 16" id="KW-0812">Transmembrane</keyword>
<dbReference type="RefSeq" id="WP_220115531.1">
    <property type="nucleotide sequence ID" value="NZ_JAHZUY010000001.1"/>
</dbReference>
<keyword evidence="12" id="KW-0249">Electron transport</keyword>
<proteinExistence type="predicted"/>
<evidence type="ECO:0000256" key="8">
    <source>
        <dbReference type="ARBA" id="ARBA00022532"/>
    </source>
</evidence>
<feature type="transmembrane region" description="Helical" evidence="16">
    <location>
        <begin position="73"/>
        <end position="95"/>
    </location>
</feature>
<evidence type="ECO:0000256" key="1">
    <source>
        <dbReference type="ARBA" id="ARBA00001971"/>
    </source>
</evidence>
<evidence type="ECO:0000256" key="6">
    <source>
        <dbReference type="ARBA" id="ARBA00019425"/>
    </source>
</evidence>
<keyword evidence="14" id="KW-0408">Iron</keyword>
<gene>
    <name evidence="17" type="primary">sdhD</name>
    <name evidence="17" type="ORF">K1J50_00810</name>
</gene>
<keyword evidence="13 16" id="KW-1133">Transmembrane helix</keyword>
<keyword evidence="15 16" id="KW-0472">Membrane</keyword>
<evidence type="ECO:0000256" key="10">
    <source>
        <dbReference type="ARBA" id="ARBA00022692"/>
    </source>
</evidence>
<dbReference type="SUPFAM" id="SSF81343">
    <property type="entry name" value="Fumarate reductase respiratory complex transmembrane subunits"/>
    <property type="match status" value="1"/>
</dbReference>
<evidence type="ECO:0000256" key="14">
    <source>
        <dbReference type="ARBA" id="ARBA00023004"/>
    </source>
</evidence>
<dbReference type="InterPro" id="IPR000701">
    <property type="entry name" value="SuccDH_FuR_B_TM-su"/>
</dbReference>
<comment type="subunit">
    <text evidence="5">Part of an enzyme complex containing four subunits: a flavoprotein, an iron-sulfur protein, plus two membrane-anchoring proteins, SdhC and SdhD.</text>
</comment>
<keyword evidence="8" id="KW-0816">Tricarboxylic acid cycle</keyword>
<keyword evidence="11" id="KW-0479">Metal-binding</keyword>
<dbReference type="NCBIfam" id="TIGR02968">
    <property type="entry name" value="succ_dehyd_anc"/>
    <property type="match status" value="1"/>
</dbReference>
<evidence type="ECO:0000256" key="7">
    <source>
        <dbReference type="ARBA" id="ARBA00022448"/>
    </source>
</evidence>
<evidence type="ECO:0000256" key="16">
    <source>
        <dbReference type="SAM" id="Phobius"/>
    </source>
</evidence>